<reference evidence="2 3" key="1">
    <citation type="submission" date="2019-06" db="EMBL/GenBank/DDBJ databases">
        <title>Sequencing the genomes of 1000 actinobacteria strains.</title>
        <authorList>
            <person name="Klenk H.-P."/>
        </authorList>
    </citation>
    <scope>NUCLEOTIDE SEQUENCE [LARGE SCALE GENOMIC DNA]</scope>
    <source>
        <strain evidence="2 3">DSM 18031</strain>
    </source>
</reference>
<dbReference type="InterPro" id="IPR057893">
    <property type="entry name" value="LRV_2"/>
</dbReference>
<evidence type="ECO:0000313" key="2">
    <source>
        <dbReference type="EMBL" id="TQM61338.1"/>
    </source>
</evidence>
<evidence type="ECO:0000259" key="1">
    <source>
        <dbReference type="Pfam" id="PF25591"/>
    </source>
</evidence>
<dbReference type="RefSeq" id="WP_141918468.1">
    <property type="nucleotide sequence ID" value="NZ_BAAAYS010000004.1"/>
</dbReference>
<comment type="caution">
    <text evidence="2">The sequence shown here is derived from an EMBL/GenBank/DDBJ whole genome shotgun (WGS) entry which is preliminary data.</text>
</comment>
<evidence type="ECO:0000313" key="3">
    <source>
        <dbReference type="Proteomes" id="UP000318331"/>
    </source>
</evidence>
<gene>
    <name evidence="2" type="ORF">FB466_2289</name>
</gene>
<protein>
    <recommendedName>
        <fullName evidence="1">Leucine rich repeat variant domain-containing protein</fullName>
    </recommendedName>
</protein>
<dbReference type="Pfam" id="PF25591">
    <property type="entry name" value="LRV_2"/>
    <property type="match status" value="2"/>
</dbReference>
<sequence>MAVTSLRDSETLLGIFVSSDNFPTMYGTYGDERLWLMASGTFSSKRGLPAFVGAEGNSPQTVRGSIALGTTPQRIFGHVLSGQANGEGVAFYVDQGTMTVATEGTLGLINRRPRRITLETSEWLLTVEDIHELRGRDVHDKAEKEFLRHLIPAGSIPAGGHPTPAVSMMVAPTASLSPHAEAPTPSAPHSDLLQAPLQMQPESGTFTSAAPVLTPTLSVNSPVSGTAARPALPAAHILALESFDTGEDTLATIAESDVQTWPRVVEHPSCYSDLRLWIEASLEEFSREASFPLSRPERLAELAYEFPQLREDIANNPACYPELRQWITSVNMYSQN</sequence>
<proteinExistence type="predicted"/>
<accession>A0A543HSM7</accession>
<dbReference type="OrthoDB" id="5098035at2"/>
<keyword evidence="3" id="KW-1185">Reference proteome</keyword>
<feature type="domain" description="Leucine rich repeat variant" evidence="1">
    <location>
        <begin position="245"/>
        <end position="280"/>
    </location>
</feature>
<name>A0A543HSM7_9MICO</name>
<dbReference type="EMBL" id="VFPN01000003">
    <property type="protein sequence ID" value="TQM61338.1"/>
    <property type="molecule type" value="Genomic_DNA"/>
</dbReference>
<dbReference type="Proteomes" id="UP000318331">
    <property type="component" value="Unassembled WGS sequence"/>
</dbReference>
<organism evidence="2 3">
    <name type="scientific">Klugiella xanthotipulae</name>
    <dbReference type="NCBI Taxonomy" id="244735"/>
    <lineage>
        <taxon>Bacteria</taxon>
        <taxon>Bacillati</taxon>
        <taxon>Actinomycetota</taxon>
        <taxon>Actinomycetes</taxon>
        <taxon>Micrococcales</taxon>
        <taxon>Microbacteriaceae</taxon>
        <taxon>Klugiella</taxon>
    </lineage>
</organism>
<feature type="domain" description="Leucine rich repeat variant" evidence="1">
    <location>
        <begin position="286"/>
        <end position="330"/>
    </location>
</feature>
<dbReference type="AlphaFoldDB" id="A0A543HSM7"/>